<comment type="caution">
    <text evidence="3">The sequence shown here is derived from an EMBL/GenBank/DDBJ whole genome shotgun (WGS) entry which is preliminary data.</text>
</comment>
<keyword evidence="5" id="KW-1185">Reference proteome</keyword>
<keyword evidence="3" id="KW-0413">Isomerase</keyword>
<dbReference type="InterPro" id="IPR036237">
    <property type="entry name" value="Xyl_isomerase-like_sf"/>
</dbReference>
<dbReference type="EMBL" id="JACRTI010000015">
    <property type="protein sequence ID" value="MBC8601728.1"/>
    <property type="molecule type" value="Genomic_DNA"/>
</dbReference>
<dbReference type="Pfam" id="PF01261">
    <property type="entry name" value="AP_endonuc_2"/>
    <property type="match status" value="1"/>
</dbReference>
<evidence type="ECO:0000313" key="2">
    <source>
        <dbReference type="EMBL" id="MBC8601728.1"/>
    </source>
</evidence>
<dbReference type="InterPro" id="IPR013022">
    <property type="entry name" value="Xyl_isomerase-like_TIM-brl"/>
</dbReference>
<gene>
    <name evidence="3" type="ORF">DWU89_08520</name>
    <name evidence="2" type="ORF">H8784_08325</name>
</gene>
<dbReference type="InterPro" id="IPR050312">
    <property type="entry name" value="IolE/XylAMocC-like"/>
</dbReference>
<organism evidence="3 4">
    <name type="scientific">Parabacteroides acidifaciens</name>
    <dbReference type="NCBI Taxonomy" id="2290935"/>
    <lineage>
        <taxon>Bacteria</taxon>
        <taxon>Pseudomonadati</taxon>
        <taxon>Bacteroidota</taxon>
        <taxon>Bacteroidia</taxon>
        <taxon>Bacteroidales</taxon>
        <taxon>Tannerellaceae</taxon>
        <taxon>Parabacteroides</taxon>
    </lineage>
</organism>
<evidence type="ECO:0000259" key="1">
    <source>
        <dbReference type="Pfam" id="PF01261"/>
    </source>
</evidence>
<dbReference type="Proteomes" id="UP000256321">
    <property type="component" value="Unassembled WGS sequence"/>
</dbReference>
<reference evidence="2 5" key="2">
    <citation type="submission" date="2020-08" db="EMBL/GenBank/DDBJ databases">
        <title>Genome public.</title>
        <authorList>
            <person name="Liu C."/>
            <person name="Sun Q."/>
        </authorList>
    </citation>
    <scope>NUCLEOTIDE SEQUENCE [LARGE SCALE GENOMIC DNA]</scope>
    <source>
        <strain evidence="2 5">426_9</strain>
    </source>
</reference>
<name>A0A3D8HFX5_9BACT</name>
<feature type="domain" description="Xylose isomerase-like TIM barrel" evidence="1">
    <location>
        <begin position="22"/>
        <end position="313"/>
    </location>
</feature>
<dbReference type="Proteomes" id="UP000629596">
    <property type="component" value="Unassembled WGS sequence"/>
</dbReference>
<proteinExistence type="predicted"/>
<evidence type="ECO:0000313" key="3">
    <source>
        <dbReference type="EMBL" id="RDU49562.1"/>
    </source>
</evidence>
<dbReference type="EMBL" id="QREV01000015">
    <property type="protein sequence ID" value="RDU49562.1"/>
    <property type="molecule type" value="Genomic_DNA"/>
</dbReference>
<evidence type="ECO:0000313" key="4">
    <source>
        <dbReference type="Proteomes" id="UP000256321"/>
    </source>
</evidence>
<dbReference type="AlphaFoldDB" id="A0A3D8HFX5"/>
<dbReference type="Gene3D" id="3.20.20.150">
    <property type="entry name" value="Divalent-metal-dependent TIM barrel enzymes"/>
    <property type="match status" value="1"/>
</dbReference>
<dbReference type="PANTHER" id="PTHR12110">
    <property type="entry name" value="HYDROXYPYRUVATE ISOMERASE"/>
    <property type="match status" value="1"/>
</dbReference>
<dbReference type="SUPFAM" id="SSF51658">
    <property type="entry name" value="Xylose isomerase-like"/>
    <property type="match status" value="1"/>
</dbReference>
<evidence type="ECO:0000313" key="5">
    <source>
        <dbReference type="Proteomes" id="UP000629596"/>
    </source>
</evidence>
<dbReference type="GO" id="GO:0016853">
    <property type="term" value="F:isomerase activity"/>
    <property type="evidence" value="ECO:0007669"/>
    <property type="project" value="UniProtKB-KW"/>
</dbReference>
<sequence length="329" mass="37482">MARPVTLCTLQWGDLPLEVVCEKAKSFGFDGVELGLPSHLDVRRTDPEYYQGIKAMLDKHGLKLFCISNHLIGQAICDNIDQRHKSILPDCIWGDGDPEGIRQRAAEYMIQAARAAKMLGLNIVAGFTGSSIWQWLYSFPPVSDEMINEGYADFARRFIPVLDAFQELGVRFALEVHPSEIAFDTYSARKALEVVNYHPAFGFNYDPSHLGYQSVDYVDFINQFSDRIFHVHMKDVYWSDTPKQIGVFGGHSTFGDARRFWNFRSLGRGKIQFEEIIRALNDIGYQGPLSVEWEDSRMDREHGARESCAFVKQVDFEPSAHAFDACFEK</sequence>
<protein>
    <submittedName>
        <fullName evidence="3">Sugar phosphate isomerase/epimerase</fullName>
    </submittedName>
</protein>
<dbReference type="PANTHER" id="PTHR12110:SF21">
    <property type="entry name" value="XYLOSE ISOMERASE-LIKE TIM BARREL DOMAIN-CONTAINING PROTEIN"/>
    <property type="match status" value="1"/>
</dbReference>
<reference evidence="3 4" key="1">
    <citation type="submission" date="2018-07" db="EMBL/GenBank/DDBJ databases">
        <title>Parabacteroides acidifaciens nov. sp., isolated from human feces.</title>
        <authorList>
            <person name="Wang Y.J."/>
        </authorList>
    </citation>
    <scope>NUCLEOTIDE SEQUENCE [LARGE SCALE GENOMIC DNA]</scope>
    <source>
        <strain evidence="3 4">426-9</strain>
    </source>
</reference>
<dbReference type="RefSeq" id="WP_115499228.1">
    <property type="nucleotide sequence ID" value="NZ_JACRTI010000015.1"/>
</dbReference>
<accession>A0A3D8HFX5</accession>